<evidence type="ECO:0000313" key="3">
    <source>
        <dbReference type="Proteomes" id="UP000244890"/>
    </source>
</evidence>
<dbReference type="Proteomes" id="UP000244890">
    <property type="component" value="Chromosome"/>
</dbReference>
<dbReference type="AlphaFoldDB" id="A0A2U8FF90"/>
<evidence type="ECO:0000313" key="2">
    <source>
        <dbReference type="EMBL" id="AWI34950.1"/>
    </source>
</evidence>
<dbReference type="EMBL" id="CP021886">
    <property type="protein sequence ID" value="AWI34950.1"/>
    <property type="molecule type" value="Genomic_DNA"/>
</dbReference>
<dbReference type="Gene3D" id="3.90.950.20">
    <property type="entry name" value="CinA-like"/>
    <property type="match status" value="1"/>
</dbReference>
<dbReference type="InterPro" id="IPR036653">
    <property type="entry name" value="CinA-like_C"/>
</dbReference>
<organism evidence="2 3">
    <name type="scientific">Helicobacter apodemus</name>
    <dbReference type="NCBI Taxonomy" id="135569"/>
    <lineage>
        <taxon>Bacteria</taxon>
        <taxon>Pseudomonadati</taxon>
        <taxon>Campylobacterota</taxon>
        <taxon>Epsilonproteobacteria</taxon>
        <taxon>Campylobacterales</taxon>
        <taxon>Helicobacteraceae</taxon>
        <taxon>Helicobacter</taxon>
    </lineage>
</organism>
<dbReference type="NCBIfam" id="TIGR00199">
    <property type="entry name" value="PncC_domain"/>
    <property type="match status" value="1"/>
</dbReference>
<dbReference type="KEGG" id="had:CDV25_09370"/>
<dbReference type="InterPro" id="IPR008136">
    <property type="entry name" value="CinA_C"/>
</dbReference>
<dbReference type="RefSeq" id="WP_108911710.1">
    <property type="nucleotide sequence ID" value="NZ_CP021886.1"/>
</dbReference>
<dbReference type="SUPFAM" id="SSF142433">
    <property type="entry name" value="CinA-like"/>
    <property type="match status" value="1"/>
</dbReference>
<dbReference type="Pfam" id="PF02464">
    <property type="entry name" value="CinA"/>
    <property type="match status" value="1"/>
</dbReference>
<accession>A0A2U8FF90</accession>
<feature type="domain" description="CinA C-terminal" evidence="1">
    <location>
        <begin position="183"/>
        <end position="333"/>
    </location>
</feature>
<reference evidence="2 3" key="1">
    <citation type="submission" date="2017-06" db="EMBL/GenBank/DDBJ databases">
        <title>Complete genome of Helicobacter apodemus.</title>
        <authorList>
            <person name="Cho S."/>
        </authorList>
    </citation>
    <scope>NUCLEOTIDE SEQUENCE [LARGE SCALE GENOMIC DNA]</scope>
    <source>
        <strain evidence="3">SNUVETPUB-15-01</strain>
    </source>
</reference>
<name>A0A2U8FF90_9HELI</name>
<sequence length="339" mass="37793">MNSLFCVGEKFYTLKPLRDFSIRYGENILGKIHQIVFSDLEPMDFHTLRFLLQDSKQCLILSPKECFSLILEWINQNYTASMQEEVKGYKIICGEKKVFLQDYPKDYEGAFYHKHLILFLLGLDCKSALELLKPIMQAFGVDLEIMSDFSGLEVLVAKNGDLENFLVEVNNVFGNKIVPSFNLTKTIIHLLKSSHQKITTAESCTGGLLAYYLTRESGSSEVFDGGVVSYANSIKESWLKVSSNALMGFGAVSEIVVKEMLEGVLEISSADFAIATSGIAGPNGGSASKPVGLVFMGVKSKSGKEIIESVIFKGDRNYIQEQACWYAYGLFLKVFLQVY</sequence>
<gene>
    <name evidence="2" type="ORF">CDV25_09370</name>
</gene>
<dbReference type="OrthoDB" id="9801454at2"/>
<evidence type="ECO:0000259" key="1">
    <source>
        <dbReference type="Pfam" id="PF02464"/>
    </source>
</evidence>
<proteinExistence type="predicted"/>
<protein>
    <submittedName>
        <fullName evidence="2">Competence protein</fullName>
    </submittedName>
</protein>